<evidence type="ECO:0000256" key="8">
    <source>
        <dbReference type="SAM" id="Phobius"/>
    </source>
</evidence>
<reference evidence="10" key="1">
    <citation type="submission" date="2019-08" db="EMBL/GenBank/DDBJ databases">
        <authorList>
            <person name="Kucharzyk K."/>
            <person name="Murdoch R.W."/>
            <person name="Higgins S."/>
            <person name="Loffler F."/>
        </authorList>
    </citation>
    <scope>NUCLEOTIDE SEQUENCE</scope>
</reference>
<dbReference type="Pfam" id="PF00909">
    <property type="entry name" value="Ammonium_transp"/>
    <property type="match status" value="1"/>
</dbReference>
<dbReference type="PANTHER" id="PTHR43029:SF10">
    <property type="entry name" value="AMMONIUM TRANSPORTER MEP2"/>
    <property type="match status" value="1"/>
</dbReference>
<protein>
    <submittedName>
        <fullName evidence="10">Ammonia channel</fullName>
    </submittedName>
</protein>
<evidence type="ECO:0000256" key="3">
    <source>
        <dbReference type="ARBA" id="ARBA00022448"/>
    </source>
</evidence>
<dbReference type="GO" id="GO:0005886">
    <property type="term" value="C:plasma membrane"/>
    <property type="evidence" value="ECO:0007669"/>
    <property type="project" value="TreeGrafter"/>
</dbReference>
<dbReference type="SUPFAM" id="SSF111352">
    <property type="entry name" value="Ammonium transporter"/>
    <property type="match status" value="1"/>
</dbReference>
<evidence type="ECO:0000256" key="7">
    <source>
        <dbReference type="ARBA" id="ARBA00023177"/>
    </source>
</evidence>
<organism evidence="10">
    <name type="scientific">bioreactor metagenome</name>
    <dbReference type="NCBI Taxonomy" id="1076179"/>
    <lineage>
        <taxon>unclassified sequences</taxon>
        <taxon>metagenomes</taxon>
        <taxon>ecological metagenomes</taxon>
    </lineage>
</organism>
<evidence type="ECO:0000259" key="9">
    <source>
        <dbReference type="Pfam" id="PF00909"/>
    </source>
</evidence>
<dbReference type="GO" id="GO:0008519">
    <property type="term" value="F:ammonium channel activity"/>
    <property type="evidence" value="ECO:0007669"/>
    <property type="project" value="InterPro"/>
</dbReference>
<gene>
    <name evidence="10" type="primary">amt_8</name>
    <name evidence="10" type="ORF">SDC9_86953</name>
</gene>
<keyword evidence="3" id="KW-0813">Transport</keyword>
<keyword evidence="5 8" id="KW-1133">Transmembrane helix</keyword>
<accession>A0A644ZNN9</accession>
<name>A0A644ZNN9_9ZZZZ</name>
<dbReference type="InterPro" id="IPR024041">
    <property type="entry name" value="NH4_transpt_AmtB-like_dom"/>
</dbReference>
<keyword evidence="6 8" id="KW-0472">Membrane</keyword>
<dbReference type="Gene3D" id="1.10.3430.10">
    <property type="entry name" value="Ammonium transporter AmtB like domains"/>
    <property type="match status" value="1"/>
</dbReference>
<dbReference type="InterPro" id="IPR029020">
    <property type="entry name" value="Ammonium/urea_transptr"/>
</dbReference>
<keyword evidence="4 8" id="KW-0812">Transmembrane</keyword>
<comment type="subcellular location">
    <subcellularLocation>
        <location evidence="1">Membrane</location>
        <topology evidence="1">Multi-pass membrane protein</topology>
    </subcellularLocation>
</comment>
<dbReference type="PANTHER" id="PTHR43029">
    <property type="entry name" value="AMMONIUM TRANSPORTER MEP2"/>
    <property type="match status" value="1"/>
</dbReference>
<comment type="caution">
    <text evidence="10">The sequence shown here is derived from an EMBL/GenBank/DDBJ whole genome shotgun (WGS) entry which is preliminary data.</text>
</comment>
<evidence type="ECO:0000256" key="2">
    <source>
        <dbReference type="ARBA" id="ARBA00005887"/>
    </source>
</evidence>
<feature type="transmembrane region" description="Helical" evidence="8">
    <location>
        <begin position="161"/>
        <end position="182"/>
    </location>
</feature>
<feature type="transmembrane region" description="Helical" evidence="8">
    <location>
        <begin position="123"/>
        <end position="141"/>
    </location>
</feature>
<evidence type="ECO:0000313" key="10">
    <source>
        <dbReference type="EMBL" id="MPM40313.1"/>
    </source>
</evidence>
<feature type="transmembrane region" description="Helical" evidence="8">
    <location>
        <begin position="31"/>
        <end position="56"/>
    </location>
</feature>
<keyword evidence="7" id="KW-0924">Ammonia transport</keyword>
<comment type="similarity">
    <text evidence="2">Belongs to the ammonia transporter channel (TC 1.A.11.2) family.</text>
</comment>
<feature type="transmembrane region" description="Helical" evidence="8">
    <location>
        <begin position="7"/>
        <end position="25"/>
    </location>
</feature>
<dbReference type="EMBL" id="VSSQ01008954">
    <property type="protein sequence ID" value="MPM40313.1"/>
    <property type="molecule type" value="Genomic_DNA"/>
</dbReference>
<evidence type="ECO:0000256" key="6">
    <source>
        <dbReference type="ARBA" id="ARBA00023136"/>
    </source>
</evidence>
<proteinExistence type="inferred from homology"/>
<evidence type="ECO:0000256" key="4">
    <source>
        <dbReference type="ARBA" id="ARBA00022692"/>
    </source>
</evidence>
<sequence length="215" mass="22336">MDFTPCNMAYVSIGAGVLWAGWFAFNSGSALAANAAASLAVCNTLLSSGAALCVWLAVSWVCCHRITLLDSLIGGIAGLVVITPMAGYVQPTLSLPVGAIGAVACFFAIRAREKFGYDDTLDVWALHGVGGALGVALAGLFADPTVAPAAGLLYGGSRQLLLQLTGVAAVAFYSVIATFIILKAINMVTKLRLSPEYEDIGIDASIHKEALYYKD</sequence>
<evidence type="ECO:0000256" key="1">
    <source>
        <dbReference type="ARBA" id="ARBA00004141"/>
    </source>
</evidence>
<feature type="transmembrane region" description="Helical" evidence="8">
    <location>
        <begin position="93"/>
        <end position="111"/>
    </location>
</feature>
<dbReference type="AlphaFoldDB" id="A0A644ZNN9"/>
<evidence type="ECO:0000256" key="5">
    <source>
        <dbReference type="ARBA" id="ARBA00022989"/>
    </source>
</evidence>
<feature type="transmembrane region" description="Helical" evidence="8">
    <location>
        <begin position="68"/>
        <end position="87"/>
    </location>
</feature>
<dbReference type="InterPro" id="IPR001905">
    <property type="entry name" value="Ammonium_transpt"/>
</dbReference>
<feature type="domain" description="Ammonium transporter AmtB-like" evidence="9">
    <location>
        <begin position="3"/>
        <end position="212"/>
    </location>
</feature>